<dbReference type="PANTHER" id="PTHR32089:SF112">
    <property type="entry name" value="LYSOZYME-LIKE PROTEIN-RELATED"/>
    <property type="match status" value="1"/>
</dbReference>
<evidence type="ECO:0000256" key="3">
    <source>
        <dbReference type="ARBA" id="ARBA00023224"/>
    </source>
</evidence>
<dbReference type="PROSITE" id="PS50885">
    <property type="entry name" value="HAMP"/>
    <property type="match status" value="1"/>
</dbReference>
<dbReference type="Proteomes" id="UP000199051">
    <property type="component" value="Unassembled WGS sequence"/>
</dbReference>
<accession>A0A1H9XHN3</accession>
<dbReference type="STRING" id="155974.SAMN04487818_115136"/>
<evidence type="ECO:0000256" key="4">
    <source>
        <dbReference type="ARBA" id="ARBA00029447"/>
    </source>
</evidence>
<evidence type="ECO:0000313" key="10">
    <source>
        <dbReference type="Proteomes" id="UP000199051"/>
    </source>
</evidence>
<evidence type="ECO:0000256" key="1">
    <source>
        <dbReference type="ARBA" id="ARBA00022692"/>
    </source>
</evidence>
<comment type="similarity">
    <text evidence="4">Belongs to the methyl-accepting chemotaxis (MCP) protein family.</text>
</comment>
<keyword evidence="1 6" id="KW-0812">Transmembrane</keyword>
<feature type="domain" description="Methyl-accepting transducer" evidence="7">
    <location>
        <begin position="267"/>
        <end position="496"/>
    </location>
</feature>
<dbReference type="AlphaFoldDB" id="A0A1H9XHN3"/>
<evidence type="ECO:0000259" key="8">
    <source>
        <dbReference type="PROSITE" id="PS50885"/>
    </source>
</evidence>
<dbReference type="InterPro" id="IPR004089">
    <property type="entry name" value="MCPsignal_dom"/>
</dbReference>
<dbReference type="SMART" id="SM00304">
    <property type="entry name" value="HAMP"/>
    <property type="match status" value="1"/>
</dbReference>
<dbReference type="Pfam" id="PF00015">
    <property type="entry name" value="MCPsignal"/>
    <property type="match status" value="1"/>
</dbReference>
<name>A0A1H9XHN3_9PSEU</name>
<dbReference type="SMART" id="SM00283">
    <property type="entry name" value="MA"/>
    <property type="match status" value="1"/>
</dbReference>
<keyword evidence="6" id="KW-0472">Membrane</keyword>
<evidence type="ECO:0000256" key="6">
    <source>
        <dbReference type="SAM" id="Phobius"/>
    </source>
</evidence>
<organism evidence="9 10">
    <name type="scientific">Actinokineospora terrae</name>
    <dbReference type="NCBI Taxonomy" id="155974"/>
    <lineage>
        <taxon>Bacteria</taxon>
        <taxon>Bacillati</taxon>
        <taxon>Actinomycetota</taxon>
        <taxon>Actinomycetes</taxon>
        <taxon>Pseudonocardiales</taxon>
        <taxon>Pseudonocardiaceae</taxon>
        <taxon>Actinokineospora</taxon>
    </lineage>
</organism>
<sequence>MGFLDDRSVRVKVLAVVAVASVGIVAAAVAAQGSMGTMDESVVALAERGTAAGQQLALVREFETEVRMDLVALVSAPPAQRAVWEKSVTDDEAGVDAAVARYGSLVGGSSDLAPFVAAWGRVRSQYAQVLLPAARAGDAAAWWAAYDGQVASSVEQASKALDQLEARRGADNAAWRVASEDAYSSGRVVTLLVAVLALIAALGLGLVVTRRIVVPLGRVAEVLRSFARGDLTARVVVSGRDELGVMAETVNEAVGAVGETLGEIERSASELRGASGRVAAASGRMAKDAESGRVRSGEVTGSAASVTRNVQSVAAGSEQMSSAVGAIAQSAGHAVRVVERAVVAARGTSETISRLGASSEEIGAVVKAISTIAGQTNLLALNATIEAARAGEAGKGFAVVAGEVKDLAQATARATEDISRRVEAIQADTGAAVAAITEINGIIAEVNDHQLTIAAAVEQQEATTGEMNRSLAAAAEGSSEISVHIREVSAVAESVAEGAGETKGAARELSLLSARLNGLVSRFRAE</sequence>
<dbReference type="GO" id="GO:0016020">
    <property type="term" value="C:membrane"/>
    <property type="evidence" value="ECO:0007669"/>
    <property type="project" value="InterPro"/>
</dbReference>
<dbReference type="Gene3D" id="1.10.287.950">
    <property type="entry name" value="Methyl-accepting chemotaxis protein"/>
    <property type="match status" value="1"/>
</dbReference>
<dbReference type="PANTHER" id="PTHR32089">
    <property type="entry name" value="METHYL-ACCEPTING CHEMOTAXIS PROTEIN MCPB"/>
    <property type="match status" value="1"/>
</dbReference>
<dbReference type="SUPFAM" id="SSF58104">
    <property type="entry name" value="Methyl-accepting chemotaxis protein (MCP) signaling domain"/>
    <property type="match status" value="1"/>
</dbReference>
<dbReference type="GO" id="GO:0007165">
    <property type="term" value="P:signal transduction"/>
    <property type="evidence" value="ECO:0007669"/>
    <property type="project" value="UniProtKB-KW"/>
</dbReference>
<evidence type="ECO:0000259" key="7">
    <source>
        <dbReference type="PROSITE" id="PS50111"/>
    </source>
</evidence>
<protein>
    <submittedName>
        <fullName evidence="9">Methyl-accepting chemotaxis protein</fullName>
    </submittedName>
</protein>
<proteinExistence type="inferred from homology"/>
<keyword evidence="3 5" id="KW-0807">Transducer</keyword>
<feature type="domain" description="HAMP" evidence="8">
    <location>
        <begin position="210"/>
        <end position="262"/>
    </location>
</feature>
<dbReference type="Pfam" id="PF00672">
    <property type="entry name" value="HAMP"/>
    <property type="match status" value="1"/>
</dbReference>
<feature type="transmembrane region" description="Helical" evidence="6">
    <location>
        <begin position="188"/>
        <end position="208"/>
    </location>
</feature>
<evidence type="ECO:0000313" key="9">
    <source>
        <dbReference type="EMBL" id="SES45708.1"/>
    </source>
</evidence>
<evidence type="ECO:0000256" key="2">
    <source>
        <dbReference type="ARBA" id="ARBA00022989"/>
    </source>
</evidence>
<dbReference type="EMBL" id="FOGI01000015">
    <property type="protein sequence ID" value="SES45708.1"/>
    <property type="molecule type" value="Genomic_DNA"/>
</dbReference>
<dbReference type="RefSeq" id="WP_092785812.1">
    <property type="nucleotide sequence ID" value="NZ_FOGI01000015.1"/>
</dbReference>
<evidence type="ECO:0000256" key="5">
    <source>
        <dbReference type="PROSITE-ProRule" id="PRU00284"/>
    </source>
</evidence>
<dbReference type="PROSITE" id="PS50111">
    <property type="entry name" value="CHEMOTAXIS_TRANSDUC_2"/>
    <property type="match status" value="1"/>
</dbReference>
<keyword evidence="10" id="KW-1185">Reference proteome</keyword>
<dbReference type="InterPro" id="IPR003660">
    <property type="entry name" value="HAMP_dom"/>
</dbReference>
<gene>
    <name evidence="9" type="ORF">SAMN04487818_115136</name>
</gene>
<reference evidence="10" key="1">
    <citation type="submission" date="2016-10" db="EMBL/GenBank/DDBJ databases">
        <authorList>
            <person name="Varghese N."/>
            <person name="Submissions S."/>
        </authorList>
    </citation>
    <scope>NUCLEOTIDE SEQUENCE [LARGE SCALE GENOMIC DNA]</scope>
    <source>
        <strain evidence="10">DSM 44260</strain>
    </source>
</reference>
<dbReference type="CDD" id="cd06225">
    <property type="entry name" value="HAMP"/>
    <property type="match status" value="1"/>
</dbReference>
<keyword evidence="2 6" id="KW-1133">Transmembrane helix</keyword>